<dbReference type="NCBIfam" id="TIGR00079">
    <property type="entry name" value="pept_deformyl"/>
    <property type="match status" value="1"/>
</dbReference>
<feature type="active site" evidence="2">
    <location>
        <position position="160"/>
    </location>
</feature>
<dbReference type="PANTHER" id="PTHR10458:SF22">
    <property type="entry name" value="PEPTIDE DEFORMYLASE"/>
    <property type="match status" value="1"/>
</dbReference>
<dbReference type="Gene3D" id="3.90.45.10">
    <property type="entry name" value="Peptide deformylase"/>
    <property type="match status" value="1"/>
</dbReference>
<gene>
    <name evidence="2 3" type="primary">def</name>
    <name evidence="3" type="ORF">OIE46_00120</name>
</gene>
<feature type="binding site" evidence="2">
    <location>
        <position position="112"/>
    </location>
    <ligand>
        <name>Fe cation</name>
        <dbReference type="ChEBI" id="CHEBI:24875"/>
    </ligand>
</feature>
<comment type="similarity">
    <text evidence="1 2">Belongs to the polypeptide deformylase family.</text>
</comment>
<protein>
    <recommendedName>
        <fullName evidence="2">Peptide deformylase</fullName>
        <shortName evidence="2">PDF</shortName>
        <ecNumber evidence="2">3.5.1.88</ecNumber>
    </recommendedName>
    <alternativeName>
        <fullName evidence="2">Polypeptide deformylase</fullName>
    </alternativeName>
</protein>
<dbReference type="GO" id="GO:0042586">
    <property type="term" value="F:peptide deformylase activity"/>
    <property type="evidence" value="ECO:0007669"/>
    <property type="project" value="UniProtKB-UniRule"/>
</dbReference>
<dbReference type="Pfam" id="PF01327">
    <property type="entry name" value="Pep_deformylase"/>
    <property type="match status" value="1"/>
</dbReference>
<evidence type="ECO:0000256" key="1">
    <source>
        <dbReference type="ARBA" id="ARBA00010759"/>
    </source>
</evidence>
<dbReference type="SUPFAM" id="SSF56420">
    <property type="entry name" value="Peptide deformylase"/>
    <property type="match status" value="1"/>
</dbReference>
<dbReference type="PIRSF" id="PIRSF004749">
    <property type="entry name" value="Pep_def"/>
    <property type="match status" value="1"/>
</dbReference>
<dbReference type="GO" id="GO:0046872">
    <property type="term" value="F:metal ion binding"/>
    <property type="evidence" value="ECO:0007669"/>
    <property type="project" value="UniProtKB-KW"/>
</dbReference>
<comment type="function">
    <text evidence="2">Removes the formyl group from the N-terminal Met of newly synthesized proteins. Requires at least a dipeptide for an efficient rate of reaction. N-terminal L-methionine is a prerequisite for activity but the enzyme has broad specificity at other positions.</text>
</comment>
<dbReference type="RefSeq" id="WP_154221596.1">
    <property type="nucleotide sequence ID" value="NZ_CP034544.1"/>
</dbReference>
<organism evidence="3 4">
    <name type="scientific">Mycoplasmopsis synoviae</name>
    <name type="common">Mycoplasma synoviae</name>
    <dbReference type="NCBI Taxonomy" id="2109"/>
    <lineage>
        <taxon>Bacteria</taxon>
        <taxon>Bacillati</taxon>
        <taxon>Mycoplasmatota</taxon>
        <taxon>Mycoplasmoidales</taxon>
        <taxon>Metamycoplasmataceae</taxon>
        <taxon>Mycoplasmopsis</taxon>
    </lineage>
</organism>
<proteinExistence type="inferred from homology"/>
<feature type="binding site" evidence="2">
    <location>
        <position position="159"/>
    </location>
    <ligand>
        <name>Fe cation</name>
        <dbReference type="ChEBI" id="CHEBI:24875"/>
    </ligand>
</feature>
<dbReference type="EMBL" id="CP107525">
    <property type="protein sequence ID" value="UZW64494.1"/>
    <property type="molecule type" value="Genomic_DNA"/>
</dbReference>
<keyword evidence="2" id="KW-0648">Protein biosynthesis</keyword>
<keyword evidence="2" id="KW-0408">Iron</keyword>
<dbReference type="EC" id="3.5.1.88" evidence="2"/>
<evidence type="ECO:0000256" key="2">
    <source>
        <dbReference type="HAMAP-Rule" id="MF_00163"/>
    </source>
</evidence>
<dbReference type="GO" id="GO:0006412">
    <property type="term" value="P:translation"/>
    <property type="evidence" value="ECO:0007669"/>
    <property type="project" value="UniProtKB-UniRule"/>
</dbReference>
<evidence type="ECO:0000313" key="3">
    <source>
        <dbReference type="EMBL" id="UZW64494.1"/>
    </source>
</evidence>
<comment type="catalytic activity">
    <reaction evidence="2">
        <text>N-terminal N-formyl-L-methionyl-[peptide] + H2O = N-terminal L-methionyl-[peptide] + formate</text>
        <dbReference type="Rhea" id="RHEA:24420"/>
        <dbReference type="Rhea" id="RHEA-COMP:10639"/>
        <dbReference type="Rhea" id="RHEA-COMP:10640"/>
        <dbReference type="ChEBI" id="CHEBI:15377"/>
        <dbReference type="ChEBI" id="CHEBI:15740"/>
        <dbReference type="ChEBI" id="CHEBI:49298"/>
        <dbReference type="ChEBI" id="CHEBI:64731"/>
        <dbReference type="EC" id="3.5.1.88"/>
    </reaction>
</comment>
<reference evidence="3" key="1">
    <citation type="submission" date="2022-10" db="EMBL/GenBank/DDBJ databases">
        <authorList>
            <person name="Wei X."/>
        </authorList>
    </citation>
    <scope>NUCLEOTIDE SEQUENCE</scope>
    <source>
        <strain evidence="3">SD2</strain>
    </source>
</reference>
<keyword evidence="2" id="KW-0479">Metal-binding</keyword>
<dbReference type="HAMAP" id="MF_00163">
    <property type="entry name" value="Pep_deformylase"/>
    <property type="match status" value="1"/>
</dbReference>
<sequence length="189" mass="21682">MSKIYQPSDVKIVSLPDKILRTKSKDVELPLSEENIELANRMIYHIEDSQKPFSTFRAGVGVAAIQYGIQKNVFYVKLTQDDNSVVFDDVLFNPIVTFKGKILTALAHGEGCLSVPDEIPNQEGLVPRSYEIKVQAYSYRKQKHLEFHLKGYLAIVFQHELDHLNGKLFIDRINKKNPWKKPTKNIILI</sequence>
<dbReference type="PRINTS" id="PR01576">
    <property type="entry name" value="PDEFORMYLASE"/>
</dbReference>
<keyword evidence="2 3" id="KW-0378">Hydrolase</keyword>
<dbReference type="InterPro" id="IPR036821">
    <property type="entry name" value="Peptide_deformylase_sf"/>
</dbReference>
<evidence type="ECO:0000313" key="4">
    <source>
        <dbReference type="Proteomes" id="UP001164481"/>
    </source>
</evidence>
<dbReference type="PANTHER" id="PTHR10458">
    <property type="entry name" value="PEPTIDE DEFORMYLASE"/>
    <property type="match status" value="1"/>
</dbReference>
<dbReference type="Proteomes" id="UP001164481">
    <property type="component" value="Chromosome"/>
</dbReference>
<feature type="binding site" evidence="2">
    <location>
        <position position="163"/>
    </location>
    <ligand>
        <name>Fe cation</name>
        <dbReference type="ChEBI" id="CHEBI:24875"/>
    </ligand>
</feature>
<reference evidence="3" key="2">
    <citation type="submission" date="2022-11" db="EMBL/GenBank/DDBJ databases">
        <title>complete genomes of mycoplasma synoviae ZX313 strain and SD2 strain.</title>
        <authorList>
            <person name="Zhong Q."/>
        </authorList>
    </citation>
    <scope>NUCLEOTIDE SEQUENCE</scope>
    <source>
        <strain evidence="3">SD2</strain>
    </source>
</reference>
<name>A0AAX3F098_MYCSY</name>
<dbReference type="InterPro" id="IPR023635">
    <property type="entry name" value="Peptide_deformylase"/>
</dbReference>
<dbReference type="AlphaFoldDB" id="A0AAX3F098"/>
<comment type="cofactor">
    <cofactor evidence="2">
        <name>Fe(2+)</name>
        <dbReference type="ChEBI" id="CHEBI:29033"/>
    </cofactor>
    <text evidence="2">Binds 1 Fe(2+) ion.</text>
</comment>
<accession>A0AAX3F098</accession>
<dbReference type="CDD" id="cd00487">
    <property type="entry name" value="Pep_deformylase"/>
    <property type="match status" value="1"/>
</dbReference>